<accession>A0A6P2GEN0</accession>
<evidence type="ECO:0000313" key="2">
    <source>
        <dbReference type="EMBL" id="MBM2769077.1"/>
    </source>
</evidence>
<evidence type="ECO:0000313" key="5">
    <source>
        <dbReference type="Proteomes" id="UP000755577"/>
    </source>
</evidence>
<proteinExistence type="predicted"/>
<reference evidence="2 5" key="2">
    <citation type="submission" date="2021-02" db="EMBL/GenBank/DDBJ databases">
        <title>Draft genome of the type strains Burkholderia anthina DSM16086.</title>
        <authorList>
            <person name="Hertel R."/>
            <person name="Meissner J."/>
            <person name="Poehlein A."/>
            <person name="Daniel R."/>
            <person name="Commichau F.M."/>
        </authorList>
    </citation>
    <scope>NUCLEOTIDE SEQUENCE [LARGE SCALE GENOMIC DNA]</scope>
    <source>
        <strain evidence="2 5">DSM 16086</strain>
    </source>
</reference>
<feature type="transmembrane region" description="Helical" evidence="1">
    <location>
        <begin position="53"/>
        <end position="71"/>
    </location>
</feature>
<dbReference type="EMBL" id="CABVLY010000017">
    <property type="protein sequence ID" value="VVU51551.1"/>
    <property type="molecule type" value="Genomic_DNA"/>
</dbReference>
<keyword evidence="3" id="KW-0808">Transferase</keyword>
<feature type="transmembrane region" description="Helical" evidence="1">
    <location>
        <begin position="83"/>
        <end position="105"/>
    </location>
</feature>
<dbReference type="AlphaFoldDB" id="A0A6P2GEN0"/>
<feature type="transmembrane region" description="Helical" evidence="1">
    <location>
        <begin position="117"/>
        <end position="140"/>
    </location>
</feature>
<dbReference type="Proteomes" id="UP000494201">
    <property type="component" value="Unassembled WGS sequence"/>
</dbReference>
<dbReference type="RefSeq" id="WP_174927300.1">
    <property type="nucleotide sequence ID" value="NZ_CABVLY010000017.1"/>
</dbReference>
<keyword evidence="5" id="KW-1185">Reference proteome</keyword>
<evidence type="ECO:0000256" key="1">
    <source>
        <dbReference type="SAM" id="Phobius"/>
    </source>
</evidence>
<feature type="transmembrane region" description="Helical" evidence="1">
    <location>
        <begin position="21"/>
        <end position="41"/>
    </location>
</feature>
<dbReference type="GeneID" id="56502331"/>
<keyword evidence="1" id="KW-1133">Transmembrane helix</keyword>
<evidence type="ECO:0000313" key="4">
    <source>
        <dbReference type="Proteomes" id="UP000494201"/>
    </source>
</evidence>
<protein>
    <submittedName>
        <fullName evidence="3">Sugar transferase</fullName>
    </submittedName>
</protein>
<keyword evidence="1" id="KW-0812">Transmembrane</keyword>
<evidence type="ECO:0000313" key="3">
    <source>
        <dbReference type="EMBL" id="VVU51551.1"/>
    </source>
</evidence>
<keyword evidence="1" id="KW-0472">Membrane</keyword>
<name>A0A6P2GEN0_9BURK</name>
<dbReference type="Proteomes" id="UP000755577">
    <property type="component" value="Unassembled WGS sequence"/>
</dbReference>
<organism evidence="3 4">
    <name type="scientific">Burkholderia anthina</name>
    <dbReference type="NCBI Taxonomy" id="179879"/>
    <lineage>
        <taxon>Bacteria</taxon>
        <taxon>Pseudomonadati</taxon>
        <taxon>Pseudomonadota</taxon>
        <taxon>Betaproteobacteria</taxon>
        <taxon>Burkholderiales</taxon>
        <taxon>Burkholderiaceae</taxon>
        <taxon>Burkholderia</taxon>
        <taxon>Burkholderia cepacia complex</taxon>
    </lineage>
</organism>
<reference evidence="3 4" key="1">
    <citation type="submission" date="2019-09" db="EMBL/GenBank/DDBJ databases">
        <authorList>
            <person name="Depoorter E."/>
        </authorList>
    </citation>
    <scope>NUCLEOTIDE SEQUENCE [LARGE SCALE GENOMIC DNA]</scope>
    <source>
        <strain evidence="3">LMG 20980</strain>
    </source>
</reference>
<dbReference type="GO" id="GO:0016740">
    <property type="term" value="F:transferase activity"/>
    <property type="evidence" value="ECO:0007669"/>
    <property type="project" value="UniProtKB-KW"/>
</dbReference>
<sequence length="245" mass="26194">MDTSFKVRRESASQIAGGSRARAADVVLISIGALIAALALADAEADRASELATVAYAAAFALVPFPAFRLYDASPGRSKRRVARVTALAWLLAQAGAALTMNVLLPAPNVSVHGYLLWAFASCVTLVASRLTAHTTLACIGSVQESKQRLASVGKGMHRDAILKRIARMPSAGLRAAATPEPGGVSRSGRICVQCFRTLETFVQHVRAHSIPEAWPALPNREMRVVTTMIDVLRLTRHANRTARC</sequence>
<gene>
    <name evidence="3" type="ORF">BAN20980_04273</name>
    <name evidence="2" type="ORF">JQK92_21935</name>
</gene>
<dbReference type="Pfam" id="PF13727">
    <property type="entry name" value="CoA_binding_3"/>
    <property type="match status" value="1"/>
</dbReference>
<dbReference type="EMBL" id="JAFCIQ010000016">
    <property type="protein sequence ID" value="MBM2769077.1"/>
    <property type="molecule type" value="Genomic_DNA"/>
</dbReference>